<reference evidence="1" key="2">
    <citation type="submission" date="2019-01" db="UniProtKB">
        <authorList>
            <consortium name="EnsemblPlants"/>
        </authorList>
    </citation>
    <scope>IDENTIFICATION</scope>
    <source>
        <strain evidence="1">cv. Heinz 1706</strain>
    </source>
</reference>
<dbReference type="Gramene" id="Solyc11g062195.1.1">
    <property type="protein sequence ID" value="Solyc11g062195.1.1"/>
    <property type="gene ID" value="Solyc11g062195.1"/>
</dbReference>
<organism evidence="1">
    <name type="scientific">Solanum lycopersicum</name>
    <name type="common">Tomato</name>
    <name type="synonym">Lycopersicon esculentum</name>
    <dbReference type="NCBI Taxonomy" id="4081"/>
    <lineage>
        <taxon>Eukaryota</taxon>
        <taxon>Viridiplantae</taxon>
        <taxon>Streptophyta</taxon>
        <taxon>Embryophyta</taxon>
        <taxon>Tracheophyta</taxon>
        <taxon>Spermatophyta</taxon>
        <taxon>Magnoliopsida</taxon>
        <taxon>eudicotyledons</taxon>
        <taxon>Gunneridae</taxon>
        <taxon>Pentapetalae</taxon>
        <taxon>asterids</taxon>
        <taxon>lamiids</taxon>
        <taxon>Solanales</taxon>
        <taxon>Solanaceae</taxon>
        <taxon>Solanoideae</taxon>
        <taxon>Solaneae</taxon>
        <taxon>Solanum</taxon>
        <taxon>Solanum subgen. Lycopersicon</taxon>
    </lineage>
</organism>
<evidence type="ECO:0000313" key="1">
    <source>
        <dbReference type="EnsemblPlants" id="Solyc11g062195.1.1"/>
    </source>
</evidence>
<protein>
    <recommendedName>
        <fullName evidence="3">RNase H type-1 domain-containing protein</fullName>
    </recommendedName>
</protein>
<reference evidence="1" key="1">
    <citation type="journal article" date="2012" name="Nature">
        <title>The tomato genome sequence provides insights into fleshy fruit evolution.</title>
        <authorList>
            <consortium name="Tomato Genome Consortium"/>
        </authorList>
    </citation>
    <scope>NUCLEOTIDE SEQUENCE [LARGE SCALE GENOMIC DNA]</scope>
    <source>
        <strain evidence="1">cv. Heinz 1706</strain>
    </source>
</reference>
<name>A0A3Q7JN29_SOLLC</name>
<keyword evidence="2" id="KW-1185">Reference proteome</keyword>
<proteinExistence type="predicted"/>
<evidence type="ECO:0008006" key="3">
    <source>
        <dbReference type="Google" id="ProtNLM"/>
    </source>
</evidence>
<dbReference type="InParanoid" id="A0A3Q7JN29"/>
<accession>A0A3Q7JN29</accession>
<evidence type="ECO:0000313" key="2">
    <source>
        <dbReference type="Proteomes" id="UP000004994"/>
    </source>
</evidence>
<sequence length="162" mass="18150">MIKKLDTYEQVSGQMVTNKKSTFLISANIPAPTPSSLLIIWNALFIGEERKLSTLVVWSPKSSMLLKDGWGPFKCFCCHNGMNEDINHLFSYAQIAEKEGTKIRGGGILRNHTGHMIMDFATYFGHSSNNLNKARAINIGLKWCIDHGFNVHTVRGGTKQHK</sequence>
<dbReference type="EnsemblPlants" id="Solyc11g062195.1.1">
    <property type="protein sequence ID" value="Solyc11g062195.1.1"/>
    <property type="gene ID" value="Solyc11g062195.1"/>
</dbReference>
<dbReference type="Proteomes" id="UP000004994">
    <property type="component" value="Chromosome 11"/>
</dbReference>
<dbReference type="AlphaFoldDB" id="A0A3Q7JN29"/>